<protein>
    <submittedName>
        <fullName evidence="1">Uncharacterized protein</fullName>
    </submittedName>
</protein>
<reference evidence="2" key="1">
    <citation type="submission" date="2018-10" db="EMBL/GenBank/DDBJ databases">
        <authorList>
            <person name="Rimple P.A."/>
            <person name="Stoner T.H."/>
            <person name="Garlena R.A."/>
            <person name="Russell D.A."/>
            <person name="Pope W.H."/>
            <person name="Jacobs-Sera D."/>
            <person name="Hatfull G.F."/>
        </authorList>
    </citation>
    <scope>NUCLEOTIDE SEQUENCE [LARGE SCALE GENOMIC DNA]</scope>
</reference>
<dbReference type="GeneID" id="55008378"/>
<sequence>MLHDVDQTPVFATLCLEYPDLVWDQPYVEARSWDGATVRVVPAGPLTTL</sequence>
<gene>
    <name evidence="1" type="primary">31</name>
    <name evidence="1" type="ORF">PBI_LIEBE_31</name>
</gene>
<keyword evidence="2" id="KW-1185">Reference proteome</keyword>
<dbReference type="RefSeq" id="YP_009817063.1">
    <property type="nucleotide sequence ID" value="NC_048115.1"/>
</dbReference>
<dbReference type="KEGG" id="vg:55008378"/>
<dbReference type="Proteomes" id="UP000282542">
    <property type="component" value="Segment"/>
</dbReference>
<proteinExistence type="predicted"/>
<organism evidence="1 2">
    <name type="scientific">Arthrobacter phage Liebe</name>
    <dbReference type="NCBI Taxonomy" id="2488780"/>
    <lineage>
        <taxon>Viruses</taxon>
        <taxon>Duplodnaviria</taxon>
        <taxon>Heunggongvirae</taxon>
        <taxon>Uroviricota</taxon>
        <taxon>Caudoviricetes</taxon>
        <taxon>Casidaviridae</taxon>
        <taxon>Liebevirus</taxon>
        <taxon>Liebevirus liebe</taxon>
        <taxon>Arthrobacter virus Liebe</taxon>
    </lineage>
</organism>
<accession>A0A3G8FG44</accession>
<name>A0A3G8FG44_9CAUD</name>
<evidence type="ECO:0000313" key="2">
    <source>
        <dbReference type="Proteomes" id="UP000282542"/>
    </source>
</evidence>
<dbReference type="EMBL" id="MK061413">
    <property type="protein sequence ID" value="AZF93764.1"/>
    <property type="molecule type" value="Genomic_DNA"/>
</dbReference>
<evidence type="ECO:0000313" key="1">
    <source>
        <dbReference type="EMBL" id="AZF93764.1"/>
    </source>
</evidence>